<dbReference type="EMBL" id="MN739017">
    <property type="protein sequence ID" value="QHT35297.1"/>
    <property type="molecule type" value="Genomic_DNA"/>
</dbReference>
<proteinExistence type="predicted"/>
<reference evidence="1" key="1">
    <citation type="journal article" date="2020" name="Nature">
        <title>Giant virus diversity and host interactions through global metagenomics.</title>
        <authorList>
            <person name="Schulz F."/>
            <person name="Roux S."/>
            <person name="Paez-Espino D."/>
            <person name="Jungbluth S."/>
            <person name="Walsh D.A."/>
            <person name="Denef V.J."/>
            <person name="McMahon K.D."/>
            <person name="Konstantinidis K.T."/>
            <person name="Eloe-Fadrosh E.A."/>
            <person name="Kyrpides N.C."/>
            <person name="Woyke T."/>
        </authorList>
    </citation>
    <scope>NUCLEOTIDE SEQUENCE</scope>
    <source>
        <strain evidence="1">GVMAG-M-3300009180-1</strain>
    </source>
</reference>
<evidence type="ECO:0000313" key="1">
    <source>
        <dbReference type="EMBL" id="QHT35297.1"/>
    </source>
</evidence>
<dbReference type="AlphaFoldDB" id="A0A6C0F1B9"/>
<sequence>MSSRDTAKHKVAVLIEKHIITTKIGYLLRAFDNCSKTTNVQETSKKNIYITRIGNDKIKDVGFIDRSKINVEKGRVAVVD</sequence>
<protein>
    <submittedName>
        <fullName evidence="1">Uncharacterized protein</fullName>
    </submittedName>
</protein>
<organism evidence="1">
    <name type="scientific">viral metagenome</name>
    <dbReference type="NCBI Taxonomy" id="1070528"/>
    <lineage>
        <taxon>unclassified sequences</taxon>
        <taxon>metagenomes</taxon>
        <taxon>organismal metagenomes</taxon>
    </lineage>
</organism>
<accession>A0A6C0F1B9</accession>
<name>A0A6C0F1B9_9ZZZZ</name>